<gene>
    <name evidence="2" type="ORF">KJ970_07475</name>
</gene>
<sequence length="35" mass="4293">MRFTLRGRKKVNTQWNLFCMVYNLKKVHRYGEGFA</sequence>
<dbReference type="Proteomes" id="UP000777784">
    <property type="component" value="Unassembled WGS sequence"/>
</dbReference>
<dbReference type="Pfam" id="PF13751">
    <property type="entry name" value="DDE_Tnp_1_6"/>
    <property type="match status" value="1"/>
</dbReference>
<dbReference type="EMBL" id="JAHJDP010000035">
    <property type="protein sequence ID" value="MBU2690754.1"/>
    <property type="molecule type" value="Genomic_DNA"/>
</dbReference>
<protein>
    <submittedName>
        <fullName evidence="2">Transposase</fullName>
    </submittedName>
</protein>
<reference evidence="2" key="1">
    <citation type="submission" date="2021-05" db="EMBL/GenBank/DDBJ databases">
        <title>Energy efficiency and biological interactions define the core microbiome of deep oligotrophic groundwater.</title>
        <authorList>
            <person name="Mehrshad M."/>
            <person name="Lopez-Fernandez M."/>
            <person name="Bell E."/>
            <person name="Bernier-Latmani R."/>
            <person name="Bertilsson S."/>
            <person name="Dopson M."/>
        </authorList>
    </citation>
    <scope>NUCLEOTIDE SEQUENCE</scope>
    <source>
        <strain evidence="2">Modern_marine.mb.64</strain>
    </source>
</reference>
<accession>A0A948RYU9</accession>
<proteinExistence type="predicted"/>
<organism evidence="2 3">
    <name type="scientific">Eiseniibacteriota bacterium</name>
    <dbReference type="NCBI Taxonomy" id="2212470"/>
    <lineage>
        <taxon>Bacteria</taxon>
        <taxon>Candidatus Eiseniibacteriota</taxon>
    </lineage>
</organism>
<evidence type="ECO:0000259" key="1">
    <source>
        <dbReference type="Pfam" id="PF13751"/>
    </source>
</evidence>
<comment type="caution">
    <text evidence="2">The sequence shown here is derived from an EMBL/GenBank/DDBJ whole genome shotgun (WGS) entry which is preliminary data.</text>
</comment>
<feature type="domain" description="Transposase DDE" evidence="1">
    <location>
        <begin position="2"/>
        <end position="28"/>
    </location>
</feature>
<dbReference type="InterPro" id="IPR025668">
    <property type="entry name" value="Tnp_DDE_dom"/>
</dbReference>
<evidence type="ECO:0000313" key="2">
    <source>
        <dbReference type="EMBL" id="MBU2690754.1"/>
    </source>
</evidence>
<evidence type="ECO:0000313" key="3">
    <source>
        <dbReference type="Proteomes" id="UP000777784"/>
    </source>
</evidence>
<name>A0A948RYU9_UNCEI</name>
<dbReference type="AlphaFoldDB" id="A0A948RYU9"/>